<evidence type="ECO:0000313" key="3">
    <source>
        <dbReference type="Proteomes" id="UP000306584"/>
    </source>
</evidence>
<feature type="region of interest" description="Disordered" evidence="1">
    <location>
        <begin position="934"/>
        <end position="1649"/>
    </location>
</feature>
<feature type="compositionally biased region" description="Basic residues" evidence="1">
    <location>
        <begin position="1563"/>
        <end position="1573"/>
    </location>
</feature>
<feature type="region of interest" description="Disordered" evidence="1">
    <location>
        <begin position="22"/>
        <end position="47"/>
    </location>
</feature>
<sequence length="1841" mass="196810">MSNNDLQSILARHNLKGINVANFSQPGAHQPTPSRPQPYQYPAPVPQPQQVYQYPAVPRQQWVPPAEAARQQVRPSFAWPSAPQPQYTIDPRHYSYNIWGKAPVYSLTGEDEEENEESEDEGEGEGEEAEAGDDATAAAEVKIDAGAKAEESIEGETSVTAEDKAKGEDLRRTNTISSDKPVSQDAATSVAEETAAEPTKEEPAPEPPSEDPPSEPIQAETQPAVAEEPSVAPSSEEEAADSSATTSQEPDPVPEASQDSAVPARAEEEAHVAEPTTENPVSSENAHADAQASEENIEVVDASAEEKDSEEPAVAAVLPNDEILTTDTEATVETTRNSGSEKEAVPGAEIIEDATEAPELAGDTLTVDEPSEDSPSQDSSTADLPPLDSPDKDTAENDPPSAEPSPADQDAETISEPEPQIDVTPAPEPDGVAVEEPTIEAVEQQPPATEIEDQPVEVVEAVDSANSNEESAIIVIDIGGEETTSDNTVVVVDVPPATSDEIIDVPPPPPPAPHVTIAEPMKPSKVSSKKKSSKPSKSRQPERPKEVKPVKIIPLKEGKPRIITKSKGKVRKSRWKVVEKAMRVFEDTPPPPPLVVAVPEDAVIDVPPPAPSPPPAGSVIEVAGVEEMQIIDAVDENKDIEETLEAEAPSPEGESIAAFPEKEAAARHQDQDTVVESLSSCSSDLEPAAEPISTSPSDESNAMAEQANSITVELSEAVQEVALSAEPPVKDLAPADAITDETVAKDSTDGDAVEAMSSSEPHSRSISPTADASESIVDEPCASVQDAAIGDDPATIEEGLAETSKTAPAEATEIDIVDSTVEATAESIAMGDSSGPDDITAISVEPVTEDPELVAMSAAAPVESTELVTSEEPVSESKTEVPTAAVVEESPTNVGGRSEESAPIEDIQDVEPNTDDAHDGALVVVVHPEVEERMDIDVEILPEASMPPGSQLSEAEGESDGEDEDGGEEQQNMSSEPTAGPIDKEEPEESPAPPAADAVEMGAADLPNPVEEDPVSVLDSSTVKPEAEKVEASDQSEPLAATPDDREDATPDSPIETPDAAADIPPADQDALSAHATQESETNSSSNTDRPPEVIAIKSDERVHEDDKVEEEPIHVETPEAPKSEAKDASPPAEEAESLKIVDTPQAPPDQKLEDQATELVEKAVDPDVAENAVDASEKQETTEPVAEHMSGEDTGATEEPAPTGQEEVVVAEAGALEQLPTEHDATTSEDTSQPAVEEPAAEDPAVDEAVTEEPATEVPEPVTDTAVEEPAADTPEEHVMSEPAIEDSVVHEEASGPVADDSTRTEPCETTTEQSVINDLEASAQTNPPEEVTQTTTDYIPEAPAETTVEDPEEANNAASSTEGTVGQEERGTISNKPSLQVLVEDVQSSSAKALLEERTAPSLPDHGDHQDQDSVPTEPVVEKLLEPNEQFSPRLPSISGAAEDTPEAAEPGPSAPSHSFAAREEENFGPQDSISERGQPMGEPQLGSMYTGHQFVPEMSGALPPKSAAPSGSVPYPPSRVSGRGPPAGPASIHPSKASVHEPVASSSTSKQPSRASPPKDKRRSVHSTRTKVKDVSRPTGDPKAPVEITRRTTIKTIPPTNFLGMRSSGSKSSRQPSNIDDLKRQADDLAAREKETRRKIAEAEQRAEIADRARKLREQEAKLALLHEAEAAAAKREERRKREREERESARLRDEEAKLESSRNTEHERAARRHRRRHGDGVSESHRRHRDERPRARKHSSSHRDEQIREQSPQPEPSSQPQPRESRQPKVRRYRAEDIGTERRRTEVEDAGEEVYIREQPESSRRPEERRRRSHRESRKEEKPKGLFGSLKSVFKKL</sequence>
<feature type="compositionally biased region" description="Basic and acidic residues" evidence="1">
    <location>
        <begin position="1767"/>
        <end position="1791"/>
    </location>
</feature>
<proteinExistence type="predicted"/>
<feature type="compositionally biased region" description="Low complexity" evidence="1">
    <location>
        <begin position="222"/>
        <end position="234"/>
    </location>
</feature>
<feature type="compositionally biased region" description="Low complexity" evidence="1">
    <location>
        <begin position="1058"/>
        <end position="1071"/>
    </location>
</feature>
<feature type="compositionally biased region" description="Basic and acidic residues" evidence="1">
    <location>
        <begin position="1151"/>
        <end position="1166"/>
    </location>
</feature>
<feature type="compositionally biased region" description="Acidic residues" evidence="1">
    <location>
        <begin position="902"/>
        <end position="914"/>
    </location>
</feature>
<feature type="region of interest" description="Disordered" evidence="1">
    <location>
        <begin position="662"/>
        <end position="706"/>
    </location>
</feature>
<feature type="compositionally biased region" description="Basic and acidic residues" evidence="1">
    <location>
        <begin position="141"/>
        <end position="151"/>
    </location>
</feature>
<gene>
    <name evidence="2" type="ORF">D6D01_06159</name>
</gene>
<feature type="compositionally biased region" description="Basic and acidic residues" evidence="1">
    <location>
        <begin position="539"/>
        <end position="551"/>
    </location>
</feature>
<feature type="region of interest" description="Disordered" evidence="1">
    <location>
        <begin position="725"/>
        <end position="776"/>
    </location>
</feature>
<reference evidence="2 3" key="1">
    <citation type="submission" date="2018-10" db="EMBL/GenBank/DDBJ databases">
        <title>Fifty Aureobasidium pullulans genomes reveal a recombining polyextremotolerant generalist.</title>
        <authorList>
            <person name="Gostincar C."/>
            <person name="Turk M."/>
            <person name="Zajc J."/>
            <person name="Gunde-Cimerman N."/>
        </authorList>
    </citation>
    <scope>NUCLEOTIDE SEQUENCE [LARGE SCALE GENOMIC DNA]</scope>
    <source>
        <strain evidence="2 3">EXF-6604</strain>
    </source>
</reference>
<feature type="compositionally biased region" description="Polar residues" evidence="1">
    <location>
        <begin position="1309"/>
        <end position="1339"/>
    </location>
</feature>
<feature type="compositionally biased region" description="Basic and acidic residues" evidence="1">
    <location>
        <begin position="1176"/>
        <end position="1192"/>
    </location>
</feature>
<feature type="compositionally biased region" description="Pro residues" evidence="1">
    <location>
        <begin position="33"/>
        <end position="47"/>
    </location>
</feature>
<feature type="compositionally biased region" description="Acidic residues" evidence="1">
    <location>
        <begin position="955"/>
        <end position="968"/>
    </location>
</feature>
<feature type="region of interest" description="Disordered" evidence="1">
    <location>
        <begin position="499"/>
        <end position="551"/>
    </location>
</feature>
<feature type="compositionally biased region" description="Basic and acidic residues" evidence="1">
    <location>
        <begin position="1798"/>
        <end position="1814"/>
    </location>
</feature>
<feature type="compositionally biased region" description="Basic and acidic residues" evidence="1">
    <location>
        <begin position="1396"/>
        <end position="1414"/>
    </location>
</feature>
<organism evidence="2 3">
    <name type="scientific">Aureobasidium pullulans</name>
    <name type="common">Black yeast</name>
    <name type="synonym">Pullularia pullulans</name>
    <dbReference type="NCBI Taxonomy" id="5580"/>
    <lineage>
        <taxon>Eukaryota</taxon>
        <taxon>Fungi</taxon>
        <taxon>Dikarya</taxon>
        <taxon>Ascomycota</taxon>
        <taxon>Pezizomycotina</taxon>
        <taxon>Dothideomycetes</taxon>
        <taxon>Dothideomycetidae</taxon>
        <taxon>Dothideales</taxon>
        <taxon>Saccotheciaceae</taxon>
        <taxon>Aureobasidium</taxon>
    </lineage>
</organism>
<feature type="compositionally biased region" description="Low complexity" evidence="1">
    <location>
        <begin position="186"/>
        <end position="197"/>
    </location>
</feature>
<feature type="compositionally biased region" description="Acidic residues" evidence="1">
    <location>
        <begin position="109"/>
        <end position="133"/>
    </location>
</feature>
<feature type="compositionally biased region" description="Basic and acidic residues" evidence="1">
    <location>
        <begin position="662"/>
        <end position="671"/>
    </location>
</feature>
<feature type="compositionally biased region" description="Low complexity" evidence="1">
    <location>
        <begin position="757"/>
        <end position="767"/>
    </location>
</feature>
<feature type="compositionally biased region" description="Basic and acidic residues" evidence="1">
    <location>
        <begin position="1098"/>
        <end position="1128"/>
    </location>
</feature>
<feature type="compositionally biased region" description="Low complexity" evidence="1">
    <location>
        <begin position="1450"/>
        <end position="1459"/>
    </location>
</feature>
<feature type="compositionally biased region" description="Polar residues" evidence="1">
    <location>
        <begin position="672"/>
        <end position="683"/>
    </location>
</feature>
<feature type="compositionally biased region" description="Acidic residues" evidence="1">
    <location>
        <begin position="1240"/>
        <end position="1256"/>
    </location>
</feature>
<feature type="compositionally biased region" description="Polar residues" evidence="1">
    <location>
        <begin position="1547"/>
        <end position="1557"/>
    </location>
</feature>
<feature type="compositionally biased region" description="Low complexity" evidence="1">
    <location>
        <begin position="1610"/>
        <end position="1620"/>
    </location>
</feature>
<feature type="compositionally biased region" description="Low complexity" evidence="1">
    <location>
        <begin position="1205"/>
        <end position="1220"/>
    </location>
</feature>
<feature type="compositionally biased region" description="Basic residues" evidence="1">
    <location>
        <begin position="1729"/>
        <end position="1744"/>
    </location>
</feature>
<evidence type="ECO:0000256" key="1">
    <source>
        <dbReference type="SAM" id="MobiDB-lite"/>
    </source>
</evidence>
<protein>
    <submittedName>
        <fullName evidence="2">Uncharacterized protein</fullName>
    </submittedName>
</protein>
<feature type="compositionally biased region" description="Polar residues" evidence="1">
    <location>
        <begin position="276"/>
        <end position="285"/>
    </location>
</feature>
<dbReference type="Proteomes" id="UP000306584">
    <property type="component" value="Unassembled WGS sequence"/>
</dbReference>
<name>A0A4S9L365_AURPU</name>
<feature type="compositionally biased region" description="Low complexity" evidence="1">
    <location>
        <begin position="1257"/>
        <end position="1266"/>
    </location>
</feature>
<feature type="region of interest" description="Disordered" evidence="1">
    <location>
        <begin position="862"/>
        <end position="917"/>
    </location>
</feature>
<feature type="compositionally biased region" description="Low complexity" evidence="1">
    <location>
        <begin position="325"/>
        <end position="335"/>
    </location>
</feature>
<feature type="compositionally biased region" description="Low complexity" evidence="1">
    <location>
        <begin position="1079"/>
        <end position="1088"/>
    </location>
</feature>
<feature type="compositionally biased region" description="Basic and acidic residues" evidence="1">
    <location>
        <begin position="1686"/>
        <end position="1712"/>
    </location>
</feature>
<feature type="compositionally biased region" description="Basic and acidic residues" evidence="1">
    <location>
        <begin position="161"/>
        <end position="172"/>
    </location>
</feature>
<feature type="compositionally biased region" description="Basic and acidic residues" evidence="1">
    <location>
        <begin position="1623"/>
        <end position="1649"/>
    </location>
</feature>
<comment type="caution">
    <text evidence="2">The sequence shown here is derived from an EMBL/GenBank/DDBJ whole genome shotgun (WGS) entry which is preliminary data.</text>
</comment>
<feature type="region of interest" description="Disordered" evidence="1">
    <location>
        <begin position="108"/>
        <end position="458"/>
    </location>
</feature>
<dbReference type="EMBL" id="QZBD01000253">
    <property type="protein sequence ID" value="THY22885.1"/>
    <property type="molecule type" value="Genomic_DNA"/>
</dbReference>
<feature type="compositionally biased region" description="Basic residues" evidence="1">
    <location>
        <begin position="527"/>
        <end position="537"/>
    </location>
</feature>
<accession>A0A4S9L365</accession>
<evidence type="ECO:0000313" key="2">
    <source>
        <dbReference type="EMBL" id="THY22885.1"/>
    </source>
</evidence>
<feature type="region of interest" description="Disordered" evidence="1">
    <location>
        <begin position="1674"/>
        <end position="1841"/>
    </location>
</feature>